<dbReference type="InterPro" id="IPR051584">
    <property type="entry name" value="GPCR-associated_LMBR1"/>
</dbReference>
<reference evidence="7" key="1">
    <citation type="submission" date="2019-09" db="EMBL/GenBank/DDBJ databases">
        <title>Draft genome information of white flower Hibiscus syriacus.</title>
        <authorList>
            <person name="Kim Y.-M."/>
        </authorList>
    </citation>
    <scope>NUCLEOTIDE SEQUENCE [LARGE SCALE GENOMIC DNA]</scope>
    <source>
        <strain evidence="7">YM2019G1</strain>
    </source>
</reference>
<dbReference type="GO" id="GO:0016020">
    <property type="term" value="C:membrane"/>
    <property type="evidence" value="ECO:0007669"/>
    <property type="project" value="UniProtKB-SubCell"/>
</dbReference>
<evidence type="ECO:0000313" key="7">
    <source>
        <dbReference type="EMBL" id="KAE8712930.1"/>
    </source>
</evidence>
<dbReference type="AlphaFoldDB" id="A0A6A3B7H6"/>
<accession>A0A6A3B7H6</accession>
<keyword evidence="5 6" id="KW-0472">Membrane</keyword>
<keyword evidence="4 6" id="KW-1133">Transmembrane helix</keyword>
<feature type="transmembrane region" description="Helical" evidence="6">
    <location>
        <begin position="96"/>
        <end position="116"/>
    </location>
</feature>
<sequence length="435" mass="48998">MHVRRIVVPTIQGYEDAGDFTVAERLKTSIHANLVFYLCVGSLGLVGVILFIIFRRNWSGGILGFAMACPNTFGLVTGDFLLGFGLIEIPKGILRLLAVILGCMSAAILIAEATILPHGVDLSLFSILISPWESRNWLGRMVARYAPPISYNFLNLIYPPDKRKTVFENVYTEIEEDGRELGIEEEGLGIVFEELGIFTYPAREEARMRSPISAVKVEDHNKMVSRATTPGKAMVESSVFSAIQQQIEYLTKLVKQTADESTPPKWWQKQDSQLRMLESKMASQQRDVEHMLQILTDQSYEGLDFQYDETVSVGSFNAIETIKNHVEDDTCPVFGKRLVQLEEVIDGENRSDDGAVSVDVKLQNRFEGDQNATTFNFFKISCSLPLSKPSWEFEPPTFFENHKASFHHQGQEGVGMMMMHKYNYQLNTSVLIEGV</sequence>
<keyword evidence="3 6" id="KW-0812">Transmembrane</keyword>
<feature type="transmembrane region" description="Helical" evidence="6">
    <location>
        <begin position="34"/>
        <end position="54"/>
    </location>
</feature>
<evidence type="ECO:0000256" key="1">
    <source>
        <dbReference type="ARBA" id="ARBA00004141"/>
    </source>
</evidence>
<dbReference type="Proteomes" id="UP000436088">
    <property type="component" value="Unassembled WGS sequence"/>
</dbReference>
<dbReference type="PANTHER" id="PTHR21355">
    <property type="entry name" value="G-PROTEIN COUPLED RECEPTOR-ASSOCIATED PROTEIN LMBRD2"/>
    <property type="match status" value="1"/>
</dbReference>
<evidence type="ECO:0000313" key="8">
    <source>
        <dbReference type="Proteomes" id="UP000436088"/>
    </source>
</evidence>
<evidence type="ECO:0000256" key="3">
    <source>
        <dbReference type="ARBA" id="ARBA00022692"/>
    </source>
</evidence>
<feature type="transmembrane region" description="Helical" evidence="6">
    <location>
        <begin position="60"/>
        <end position="84"/>
    </location>
</feature>
<proteinExistence type="inferred from homology"/>
<dbReference type="PANTHER" id="PTHR21355:SF14">
    <property type="entry name" value="LMBR1 INTEGRAL MEMBRANE-LIKE PROTEIN"/>
    <property type="match status" value="1"/>
</dbReference>
<comment type="caution">
    <text evidence="7">The sequence shown here is derived from an EMBL/GenBank/DDBJ whole genome shotgun (WGS) entry which is preliminary data.</text>
</comment>
<dbReference type="InterPro" id="IPR006876">
    <property type="entry name" value="LMBR1-like_membr_prot"/>
</dbReference>
<comment type="similarity">
    <text evidence="2">Belongs to the LIMR family.</text>
</comment>
<gene>
    <name evidence="7" type="ORF">F3Y22_tig00110221pilonHSYRG00180</name>
</gene>
<comment type="subcellular location">
    <subcellularLocation>
        <location evidence="1">Membrane</location>
        <topology evidence="1">Multi-pass membrane protein</topology>
    </subcellularLocation>
</comment>
<name>A0A6A3B7H6_HIBSY</name>
<dbReference type="EMBL" id="VEPZ02000884">
    <property type="protein sequence ID" value="KAE8712930.1"/>
    <property type="molecule type" value="Genomic_DNA"/>
</dbReference>
<protein>
    <submittedName>
        <fullName evidence="7">Cytochrome P450 superfamily protein</fullName>
    </submittedName>
</protein>
<keyword evidence="8" id="KW-1185">Reference proteome</keyword>
<evidence type="ECO:0000256" key="6">
    <source>
        <dbReference type="SAM" id="Phobius"/>
    </source>
</evidence>
<evidence type="ECO:0000256" key="5">
    <source>
        <dbReference type="ARBA" id="ARBA00023136"/>
    </source>
</evidence>
<organism evidence="7 8">
    <name type="scientific">Hibiscus syriacus</name>
    <name type="common">Rose of Sharon</name>
    <dbReference type="NCBI Taxonomy" id="106335"/>
    <lineage>
        <taxon>Eukaryota</taxon>
        <taxon>Viridiplantae</taxon>
        <taxon>Streptophyta</taxon>
        <taxon>Embryophyta</taxon>
        <taxon>Tracheophyta</taxon>
        <taxon>Spermatophyta</taxon>
        <taxon>Magnoliopsida</taxon>
        <taxon>eudicotyledons</taxon>
        <taxon>Gunneridae</taxon>
        <taxon>Pentapetalae</taxon>
        <taxon>rosids</taxon>
        <taxon>malvids</taxon>
        <taxon>Malvales</taxon>
        <taxon>Malvaceae</taxon>
        <taxon>Malvoideae</taxon>
        <taxon>Hibiscus</taxon>
    </lineage>
</organism>
<dbReference type="Pfam" id="PF04791">
    <property type="entry name" value="LMBR1"/>
    <property type="match status" value="1"/>
</dbReference>
<evidence type="ECO:0000256" key="4">
    <source>
        <dbReference type="ARBA" id="ARBA00022989"/>
    </source>
</evidence>
<evidence type="ECO:0000256" key="2">
    <source>
        <dbReference type="ARBA" id="ARBA00010487"/>
    </source>
</evidence>